<dbReference type="SUPFAM" id="SSF57783">
    <property type="entry name" value="Zinc beta-ribbon"/>
    <property type="match status" value="1"/>
</dbReference>
<proteinExistence type="predicted"/>
<reference evidence="2" key="1">
    <citation type="submission" date="2019-03" db="EMBL/GenBank/DDBJ databases">
        <title>Single cell metagenomics reveals metabolic interactions within the superorganism composed of flagellate Streblomastix strix and complex community of Bacteroidetes bacteria on its surface.</title>
        <authorList>
            <person name="Treitli S.C."/>
            <person name="Kolisko M."/>
            <person name="Husnik F."/>
            <person name="Keeling P."/>
            <person name="Hampl V."/>
        </authorList>
    </citation>
    <scope>NUCLEOTIDE SEQUENCE</scope>
    <source>
        <strain evidence="2">STM</strain>
    </source>
</reference>
<dbReference type="AlphaFoldDB" id="A0A5J4R4Z2"/>
<keyword evidence="2" id="KW-0808">Transferase</keyword>
<dbReference type="GO" id="GO:0006260">
    <property type="term" value="P:DNA replication"/>
    <property type="evidence" value="ECO:0007669"/>
    <property type="project" value="InterPro"/>
</dbReference>
<feature type="domain" description="Zinc finger CHC2-type" evidence="1">
    <location>
        <begin position="36"/>
        <end position="82"/>
    </location>
</feature>
<dbReference type="InterPro" id="IPR002694">
    <property type="entry name" value="Znf_CHC2"/>
</dbReference>
<protein>
    <submittedName>
        <fullName evidence="2">DNA primase</fullName>
        <ecNumber evidence="2">2.7.7.-</ecNumber>
    </submittedName>
</protein>
<dbReference type="GO" id="GO:0003677">
    <property type="term" value="F:DNA binding"/>
    <property type="evidence" value="ECO:0007669"/>
    <property type="project" value="InterPro"/>
</dbReference>
<dbReference type="EC" id="2.7.7.-" evidence="2"/>
<keyword evidence="2" id="KW-0548">Nucleotidyltransferase</keyword>
<dbReference type="Gene3D" id="3.90.580.10">
    <property type="entry name" value="Zinc finger, CHC2-type domain"/>
    <property type="match status" value="1"/>
</dbReference>
<gene>
    <name evidence="2" type="ORF">EZS27_022481</name>
</gene>
<accession>A0A5J4R4Z2</accession>
<evidence type="ECO:0000313" key="2">
    <source>
        <dbReference type="EMBL" id="KAA6328645.1"/>
    </source>
</evidence>
<dbReference type="EMBL" id="SNRY01001785">
    <property type="protein sequence ID" value="KAA6328645.1"/>
    <property type="molecule type" value="Genomic_DNA"/>
</dbReference>
<organism evidence="2">
    <name type="scientific">termite gut metagenome</name>
    <dbReference type="NCBI Taxonomy" id="433724"/>
    <lineage>
        <taxon>unclassified sequences</taxon>
        <taxon>metagenomes</taxon>
        <taxon>organismal metagenomes</taxon>
    </lineage>
</organism>
<evidence type="ECO:0000259" key="1">
    <source>
        <dbReference type="SMART" id="SM00400"/>
    </source>
</evidence>
<sequence length="100" mass="11701">MNTLNTISIRSYLTEMNIHPVKNYGYYGMYYSPLREDRNTSFKVDYTKNLWRDFGTNEGGTLIDLVMHMEHCSFHEAASKLEKKYAGIDFDSFSFHGILL</sequence>
<dbReference type="GO" id="GO:0008270">
    <property type="term" value="F:zinc ion binding"/>
    <property type="evidence" value="ECO:0007669"/>
    <property type="project" value="InterPro"/>
</dbReference>
<name>A0A5J4R4Z2_9ZZZZ</name>
<dbReference type="Pfam" id="PF01807">
    <property type="entry name" value="Zn_ribbon_DnaG"/>
    <property type="match status" value="1"/>
</dbReference>
<dbReference type="InterPro" id="IPR036977">
    <property type="entry name" value="DNA_primase_Znf_CHC2"/>
</dbReference>
<dbReference type="GO" id="GO:0003899">
    <property type="term" value="F:DNA-directed RNA polymerase activity"/>
    <property type="evidence" value="ECO:0007669"/>
    <property type="project" value="InterPro"/>
</dbReference>
<comment type="caution">
    <text evidence="2">The sequence shown here is derived from an EMBL/GenBank/DDBJ whole genome shotgun (WGS) entry which is preliminary data.</text>
</comment>
<dbReference type="SMART" id="SM00400">
    <property type="entry name" value="ZnF_CHCC"/>
    <property type="match status" value="1"/>
</dbReference>